<reference evidence="2 3" key="2">
    <citation type="submission" date="2018-11" db="EMBL/GenBank/DDBJ databases">
        <authorList>
            <consortium name="Pathogen Informatics"/>
        </authorList>
    </citation>
    <scope>NUCLEOTIDE SEQUENCE [LARGE SCALE GENOMIC DNA]</scope>
</reference>
<accession>A0A183J7N2</accession>
<dbReference type="OrthoDB" id="5854469at2759"/>
<evidence type="ECO:0000313" key="3">
    <source>
        <dbReference type="Proteomes" id="UP000270296"/>
    </source>
</evidence>
<sequence length="187" mass="22517">MILSYYNETDIRMLQQRLLDNGMSTVRKAGQRASTVTFRCLALLLFTVYMILSIWSCSLTEIHLSQRYLLPWFSRSYEFLENHEKYFYKYSNHVEIVFPESVDYHDPLTKASILSLTRWLEQDVPYVKRVICWLKDFDSFDKNSFYTVQRDSLVTTLASRFFNQSKYKHYQQDILIDPEQNRILQTR</sequence>
<proteinExistence type="predicted"/>
<dbReference type="Proteomes" id="UP000270296">
    <property type="component" value="Unassembled WGS sequence"/>
</dbReference>
<evidence type="ECO:0000313" key="2">
    <source>
        <dbReference type="EMBL" id="VDP43714.1"/>
    </source>
</evidence>
<organism evidence="4">
    <name type="scientific">Soboliphyme baturini</name>
    <dbReference type="NCBI Taxonomy" id="241478"/>
    <lineage>
        <taxon>Eukaryota</taxon>
        <taxon>Metazoa</taxon>
        <taxon>Ecdysozoa</taxon>
        <taxon>Nematoda</taxon>
        <taxon>Enoplea</taxon>
        <taxon>Dorylaimia</taxon>
        <taxon>Dioctophymatida</taxon>
        <taxon>Dioctophymatoidea</taxon>
        <taxon>Soboliphymatidae</taxon>
        <taxon>Soboliphyme</taxon>
    </lineage>
</organism>
<evidence type="ECO:0000313" key="4">
    <source>
        <dbReference type="WBParaSite" id="SBAD_0001227701-mRNA-1"/>
    </source>
</evidence>
<dbReference type="InterPro" id="IPR051697">
    <property type="entry name" value="Patched_domain-protein"/>
</dbReference>
<dbReference type="EMBL" id="UZAM01016546">
    <property type="protein sequence ID" value="VDP43714.1"/>
    <property type="molecule type" value="Genomic_DNA"/>
</dbReference>
<dbReference type="GO" id="GO:0005886">
    <property type="term" value="C:plasma membrane"/>
    <property type="evidence" value="ECO:0007669"/>
    <property type="project" value="TreeGrafter"/>
</dbReference>
<keyword evidence="1" id="KW-0812">Transmembrane</keyword>
<dbReference type="PANTHER" id="PTHR10796:SF187">
    <property type="entry name" value="SSD DOMAIN-CONTAINING PROTEIN"/>
    <property type="match status" value="1"/>
</dbReference>
<keyword evidence="1" id="KW-0472">Membrane</keyword>
<evidence type="ECO:0000256" key="1">
    <source>
        <dbReference type="SAM" id="Phobius"/>
    </source>
</evidence>
<dbReference type="WBParaSite" id="SBAD_0001227701-mRNA-1">
    <property type="protein sequence ID" value="SBAD_0001227701-mRNA-1"/>
    <property type="gene ID" value="SBAD_0001227701"/>
</dbReference>
<keyword evidence="1" id="KW-1133">Transmembrane helix</keyword>
<dbReference type="AlphaFoldDB" id="A0A183J7N2"/>
<dbReference type="GO" id="GO:0006897">
    <property type="term" value="P:endocytosis"/>
    <property type="evidence" value="ECO:0007669"/>
    <property type="project" value="TreeGrafter"/>
</dbReference>
<gene>
    <name evidence="2" type="ORF">SBAD_LOCUS11880</name>
</gene>
<keyword evidence="3" id="KW-1185">Reference proteome</keyword>
<protein>
    <submittedName>
        <fullName evidence="4">Peptidase_M56 domain-containing protein</fullName>
    </submittedName>
</protein>
<name>A0A183J7N2_9BILA</name>
<reference evidence="4" key="1">
    <citation type="submission" date="2016-06" db="UniProtKB">
        <authorList>
            <consortium name="WormBaseParasite"/>
        </authorList>
    </citation>
    <scope>IDENTIFICATION</scope>
</reference>
<dbReference type="GO" id="GO:0030659">
    <property type="term" value="C:cytoplasmic vesicle membrane"/>
    <property type="evidence" value="ECO:0007669"/>
    <property type="project" value="TreeGrafter"/>
</dbReference>
<dbReference type="GO" id="GO:0018996">
    <property type="term" value="P:molting cycle, collagen and cuticulin-based cuticle"/>
    <property type="evidence" value="ECO:0007669"/>
    <property type="project" value="TreeGrafter"/>
</dbReference>
<feature type="transmembrane region" description="Helical" evidence="1">
    <location>
        <begin position="36"/>
        <end position="55"/>
    </location>
</feature>
<dbReference type="PANTHER" id="PTHR10796">
    <property type="entry name" value="PATCHED-RELATED"/>
    <property type="match status" value="1"/>
</dbReference>